<evidence type="ECO:0000313" key="4">
    <source>
        <dbReference type="Proteomes" id="UP001519332"/>
    </source>
</evidence>
<dbReference type="SUPFAM" id="SSF54637">
    <property type="entry name" value="Thioesterase/thiol ester dehydrase-isomerase"/>
    <property type="match status" value="2"/>
</dbReference>
<dbReference type="Proteomes" id="UP001519332">
    <property type="component" value="Unassembled WGS sequence"/>
</dbReference>
<feature type="domain" description="Acyl-CoA thioesterase-like N-terminal HotDog" evidence="1">
    <location>
        <begin position="23"/>
        <end position="104"/>
    </location>
</feature>
<dbReference type="EMBL" id="JAGINW010000001">
    <property type="protein sequence ID" value="MBP2320024.1"/>
    <property type="molecule type" value="Genomic_DNA"/>
</dbReference>
<dbReference type="Pfam" id="PF13622">
    <property type="entry name" value="4HBT_3"/>
    <property type="match status" value="1"/>
</dbReference>
<dbReference type="RefSeq" id="WP_209633791.1">
    <property type="nucleotide sequence ID" value="NZ_JAGINW010000001.1"/>
</dbReference>
<evidence type="ECO:0000313" key="3">
    <source>
        <dbReference type="EMBL" id="MBP2320024.1"/>
    </source>
</evidence>
<dbReference type="InterPro" id="IPR052389">
    <property type="entry name" value="Sec_Metab_Biosynth-Assoc"/>
</dbReference>
<proteinExistence type="predicted"/>
<gene>
    <name evidence="3" type="ORF">JOF56_000409</name>
</gene>
<feature type="domain" description="Acyl-CoA thioesterase-like C-terminal" evidence="2">
    <location>
        <begin position="126"/>
        <end position="260"/>
    </location>
</feature>
<dbReference type="Pfam" id="PF20789">
    <property type="entry name" value="4HBT_3C"/>
    <property type="match status" value="1"/>
</dbReference>
<dbReference type="InterPro" id="IPR049450">
    <property type="entry name" value="ACOT8-like_C"/>
</dbReference>
<reference evidence="3 4" key="1">
    <citation type="submission" date="2021-03" db="EMBL/GenBank/DDBJ databases">
        <title>Sequencing the genomes of 1000 actinobacteria strains.</title>
        <authorList>
            <person name="Klenk H.-P."/>
        </authorList>
    </citation>
    <scope>NUCLEOTIDE SEQUENCE [LARGE SCALE GENOMIC DNA]</scope>
    <source>
        <strain evidence="3 4">DSM 46670</strain>
    </source>
</reference>
<comment type="caution">
    <text evidence="3">The sequence shown here is derived from an EMBL/GenBank/DDBJ whole genome shotgun (WGS) entry which is preliminary data.</text>
</comment>
<dbReference type="InterPro" id="IPR042171">
    <property type="entry name" value="Acyl-CoA_hotdog"/>
</dbReference>
<dbReference type="Gene3D" id="2.40.160.210">
    <property type="entry name" value="Acyl-CoA thioesterase, double hotdog domain"/>
    <property type="match status" value="1"/>
</dbReference>
<evidence type="ECO:0000259" key="2">
    <source>
        <dbReference type="Pfam" id="PF20789"/>
    </source>
</evidence>
<sequence length="265" mass="28081">MGNFKEATAIHAAGPGEFTIALDAQWSIGTKLHGGYLLAVVARAAAELAGHPHLTAISASFPAAPEPGPATLQVEALKAGRSMTQLRSRLTQNGVVCVESLVTQGTLTEDDAWWTGPAHAPLPREEDCLRVPVEAPGFKVPLMEVVDNRIDPAVVGFTVAQPSRQGAIATWQRLADGSDWDPLSLLVALDPAPPVSFDLGVPGWAPTLQMSAYIRRLPMPGSVAVRMHANELGGDRMDETAFAWDSSGRLVAQATQFAAVRLPRG</sequence>
<protein>
    <recommendedName>
        <fullName evidence="5">Thioesterase family protein</fullName>
    </recommendedName>
</protein>
<keyword evidence="4" id="KW-1185">Reference proteome</keyword>
<evidence type="ECO:0000259" key="1">
    <source>
        <dbReference type="Pfam" id="PF13622"/>
    </source>
</evidence>
<name>A0ABS4T6I4_9PSEU</name>
<dbReference type="InterPro" id="IPR029069">
    <property type="entry name" value="HotDog_dom_sf"/>
</dbReference>
<organism evidence="3 4">
    <name type="scientific">Kibdelosporangium banguiense</name>
    <dbReference type="NCBI Taxonomy" id="1365924"/>
    <lineage>
        <taxon>Bacteria</taxon>
        <taxon>Bacillati</taxon>
        <taxon>Actinomycetota</taxon>
        <taxon>Actinomycetes</taxon>
        <taxon>Pseudonocardiales</taxon>
        <taxon>Pseudonocardiaceae</taxon>
        <taxon>Kibdelosporangium</taxon>
    </lineage>
</organism>
<dbReference type="InterPro" id="IPR049449">
    <property type="entry name" value="TesB_ACOT8-like_N"/>
</dbReference>
<accession>A0ABS4T6I4</accession>
<dbReference type="PANTHER" id="PTHR38110:SF1">
    <property type="entry name" value="THIOESTERASE DOMAIN-CONTAINING PROTEIN"/>
    <property type="match status" value="1"/>
</dbReference>
<evidence type="ECO:0008006" key="5">
    <source>
        <dbReference type="Google" id="ProtNLM"/>
    </source>
</evidence>
<dbReference type="PANTHER" id="PTHR38110">
    <property type="entry name" value="CHROMOSOME 23, WHOLE GENOME SHOTGUN SEQUENCE"/>
    <property type="match status" value="1"/>
</dbReference>